<dbReference type="AlphaFoldDB" id="A0A8J2QU05"/>
<evidence type="ECO:0000313" key="2">
    <source>
        <dbReference type="EMBL" id="CAG9570349.1"/>
    </source>
</evidence>
<keyword evidence="3" id="KW-1185">Reference proteome</keyword>
<evidence type="ECO:0000313" key="3">
    <source>
        <dbReference type="Proteomes" id="UP000789524"/>
    </source>
</evidence>
<accession>A0A8J2QU05</accession>
<name>A0A8J2QU05_9NEOP</name>
<comment type="caution">
    <text evidence="2">The sequence shown here is derived from an EMBL/GenBank/DDBJ whole genome shotgun (WGS) entry which is preliminary data.</text>
</comment>
<feature type="region of interest" description="Disordered" evidence="1">
    <location>
        <begin position="144"/>
        <end position="185"/>
    </location>
</feature>
<proteinExistence type="predicted"/>
<dbReference type="OrthoDB" id="7479496at2759"/>
<protein>
    <submittedName>
        <fullName evidence="2">(African queen) hypothetical protein</fullName>
    </submittedName>
</protein>
<organism evidence="2 3">
    <name type="scientific">Danaus chrysippus</name>
    <name type="common">African queen</name>
    <dbReference type="NCBI Taxonomy" id="151541"/>
    <lineage>
        <taxon>Eukaryota</taxon>
        <taxon>Metazoa</taxon>
        <taxon>Ecdysozoa</taxon>
        <taxon>Arthropoda</taxon>
        <taxon>Hexapoda</taxon>
        <taxon>Insecta</taxon>
        <taxon>Pterygota</taxon>
        <taxon>Neoptera</taxon>
        <taxon>Endopterygota</taxon>
        <taxon>Lepidoptera</taxon>
        <taxon>Glossata</taxon>
        <taxon>Ditrysia</taxon>
        <taxon>Papilionoidea</taxon>
        <taxon>Nymphalidae</taxon>
        <taxon>Danainae</taxon>
        <taxon>Danaini</taxon>
        <taxon>Danaina</taxon>
        <taxon>Danaus</taxon>
        <taxon>Anosia</taxon>
    </lineage>
</organism>
<evidence type="ECO:0000256" key="1">
    <source>
        <dbReference type="SAM" id="MobiDB-lite"/>
    </source>
</evidence>
<dbReference type="Proteomes" id="UP000789524">
    <property type="component" value="Unassembled WGS sequence"/>
</dbReference>
<dbReference type="EMBL" id="CAKASE010000065">
    <property type="protein sequence ID" value="CAG9570349.1"/>
    <property type="molecule type" value="Genomic_DNA"/>
</dbReference>
<sequence>MAPIICDSIRCESDQLYVCELARETRGVQAYTRHCTRDTTDRASSADHARSNTLQGVARVVASGGEWWRVVAVSPYCAAGGAGSYLRGRPRLRCRLFTNSASSTIQNEPKSSSYRTKHLCRDRFVRIAFYNSLAYKDRRGIVRGPKTSRDLADGTGRGRGGRGGRRGRQALYPRSGVHGHTHNQP</sequence>
<feature type="compositionally biased region" description="Basic residues" evidence="1">
    <location>
        <begin position="159"/>
        <end position="168"/>
    </location>
</feature>
<reference evidence="2" key="1">
    <citation type="submission" date="2021-09" db="EMBL/GenBank/DDBJ databases">
        <authorList>
            <person name="Martin H S."/>
        </authorList>
    </citation>
    <scope>NUCLEOTIDE SEQUENCE</scope>
</reference>
<gene>
    <name evidence="2" type="ORF">DCHRY22_LOCUS9197</name>
</gene>